<keyword evidence="2" id="KW-1185">Reference proteome</keyword>
<comment type="caution">
    <text evidence="1">The sequence shown here is derived from an EMBL/GenBank/DDBJ whole genome shotgun (WGS) entry which is preliminary data.</text>
</comment>
<dbReference type="OrthoDB" id="7375978at2"/>
<dbReference type="Proteomes" id="UP000248616">
    <property type="component" value="Unassembled WGS sequence"/>
</dbReference>
<dbReference type="EMBL" id="MZXV01000056">
    <property type="protein sequence ID" value="PZV35727.1"/>
    <property type="molecule type" value="Genomic_DNA"/>
</dbReference>
<sequence length="216" mass="24584">MSASNPAEDLIDEEYPAVYRPLIPAALKRAYASADDAFERLEFLGTPSAKFQRGDLIVLAAEFEFIRLIREGHLPFDPSWEDYACPTGKHLVMRSPGAEITINQVDYPHKKPRWAKFRDQLDVPNAEYLFEEMNAERARDDTRKHILLLHGHGNLRFANLSVPHPTENKLIWFTDDLLKLPHEVATDTTGARGEGPTESPDAELIDEIIKKVHDEE</sequence>
<evidence type="ECO:0000313" key="2">
    <source>
        <dbReference type="Proteomes" id="UP000248616"/>
    </source>
</evidence>
<dbReference type="AlphaFoldDB" id="A0A2W7BYK6"/>
<dbReference type="RefSeq" id="WP_111547158.1">
    <property type="nucleotide sequence ID" value="NZ_MZXV01000056.1"/>
</dbReference>
<evidence type="ECO:0000313" key="1">
    <source>
        <dbReference type="EMBL" id="PZV35727.1"/>
    </source>
</evidence>
<protein>
    <submittedName>
        <fullName evidence="1">Uncharacterized protein</fullName>
    </submittedName>
</protein>
<gene>
    <name evidence="1" type="ORF">B5V02_27225</name>
</gene>
<organism evidence="1 2">
    <name type="scientific">Mesorhizobium kowhaii</name>
    <dbReference type="NCBI Taxonomy" id="1300272"/>
    <lineage>
        <taxon>Bacteria</taxon>
        <taxon>Pseudomonadati</taxon>
        <taxon>Pseudomonadota</taxon>
        <taxon>Alphaproteobacteria</taxon>
        <taxon>Hyphomicrobiales</taxon>
        <taxon>Phyllobacteriaceae</taxon>
        <taxon>Mesorhizobium</taxon>
    </lineage>
</organism>
<name>A0A2W7BYK6_9HYPH</name>
<accession>A0A2W7BYK6</accession>
<reference evidence="2" key="1">
    <citation type="submission" date="2017-03" db="EMBL/GenBank/DDBJ databases">
        <authorList>
            <person name="Safronova V.I."/>
            <person name="Sazanova A.L."/>
            <person name="Chirak E.R."/>
        </authorList>
    </citation>
    <scope>NUCLEOTIDE SEQUENCE [LARGE SCALE GENOMIC DNA]</scope>
    <source>
        <strain evidence="2">Ach-343</strain>
    </source>
</reference>
<proteinExistence type="predicted"/>